<gene>
    <name evidence="2" type="ORF">PQR57_47755</name>
</gene>
<feature type="non-terminal residue" evidence="2">
    <location>
        <position position="111"/>
    </location>
</feature>
<feature type="region of interest" description="Disordered" evidence="1">
    <location>
        <begin position="36"/>
        <end position="58"/>
    </location>
</feature>
<evidence type="ECO:0000313" key="3">
    <source>
        <dbReference type="Proteomes" id="UP001629230"/>
    </source>
</evidence>
<feature type="compositionally biased region" description="Basic and acidic residues" evidence="1">
    <location>
        <begin position="38"/>
        <end position="47"/>
    </location>
</feature>
<proteinExistence type="predicted"/>
<name>A0ABW9B752_9BURK</name>
<protein>
    <submittedName>
        <fullName evidence="2">DUF2252 family protein</fullName>
    </submittedName>
</protein>
<evidence type="ECO:0000313" key="2">
    <source>
        <dbReference type="EMBL" id="MFM0008562.1"/>
    </source>
</evidence>
<sequence length="111" mass="12444">METIVKARGKAKTKVNNVVEDVRVLRSRAERLAAGQALRDRVPRGSHADWTPSAQRRDPIEILEESNQDRLPELVPIRYGRMLRSPFTFLRGSAALMAHDLATTPSTGLRV</sequence>
<dbReference type="Pfam" id="PF10009">
    <property type="entry name" value="DUF2252"/>
    <property type="match status" value="1"/>
</dbReference>
<evidence type="ECO:0000256" key="1">
    <source>
        <dbReference type="SAM" id="MobiDB-lite"/>
    </source>
</evidence>
<comment type="caution">
    <text evidence="2">The sequence shown here is derived from an EMBL/GenBank/DDBJ whole genome shotgun (WGS) entry which is preliminary data.</text>
</comment>
<dbReference type="RefSeq" id="WP_408183644.1">
    <property type="nucleotide sequence ID" value="NZ_JAQQEZ010000130.1"/>
</dbReference>
<organism evidence="2 3">
    <name type="scientific">Paraburkholderia dipogonis</name>
    <dbReference type="NCBI Taxonomy" id="1211383"/>
    <lineage>
        <taxon>Bacteria</taxon>
        <taxon>Pseudomonadati</taxon>
        <taxon>Pseudomonadota</taxon>
        <taxon>Betaproteobacteria</taxon>
        <taxon>Burkholderiales</taxon>
        <taxon>Burkholderiaceae</taxon>
        <taxon>Paraburkholderia</taxon>
    </lineage>
</organism>
<dbReference type="EMBL" id="JAQQEZ010000130">
    <property type="protein sequence ID" value="MFM0008562.1"/>
    <property type="molecule type" value="Genomic_DNA"/>
</dbReference>
<keyword evidence="3" id="KW-1185">Reference proteome</keyword>
<dbReference type="InterPro" id="IPR018721">
    <property type="entry name" value="DUF2252"/>
</dbReference>
<reference evidence="2 3" key="1">
    <citation type="journal article" date="2024" name="Chem. Sci.">
        <title>Discovery of megapolipeptins by genome mining of a Burkholderiales bacteria collection.</title>
        <authorList>
            <person name="Paulo B.S."/>
            <person name="Recchia M.J.J."/>
            <person name="Lee S."/>
            <person name="Fergusson C.H."/>
            <person name="Romanowski S.B."/>
            <person name="Hernandez A."/>
            <person name="Krull N."/>
            <person name="Liu D.Y."/>
            <person name="Cavanagh H."/>
            <person name="Bos A."/>
            <person name="Gray C.A."/>
            <person name="Murphy B.T."/>
            <person name="Linington R.G."/>
            <person name="Eustaquio A.S."/>
        </authorList>
    </citation>
    <scope>NUCLEOTIDE SEQUENCE [LARGE SCALE GENOMIC DNA]</scope>
    <source>
        <strain evidence="2 3">RL17-350-BIC-A</strain>
    </source>
</reference>
<dbReference type="Proteomes" id="UP001629230">
    <property type="component" value="Unassembled WGS sequence"/>
</dbReference>
<accession>A0ABW9B752</accession>